<reference evidence="14" key="2">
    <citation type="submission" date="2014-06" db="EMBL/GenBank/DDBJ databases">
        <authorList>
            <person name="Aslett M."/>
        </authorList>
    </citation>
    <scope>NUCLEOTIDE SEQUENCE</scope>
</reference>
<keyword evidence="6 11" id="KW-1133">Transmembrane helix</keyword>
<evidence type="ECO:0000256" key="12">
    <source>
        <dbReference type="SAM" id="SignalP"/>
    </source>
</evidence>
<sequence length="1415" mass="156001">MGRYHLYRYLFAALLLAPTAVSSRVKKRSTLDTLYAELSVVEEQDVDTFAENLDFITRQTLERARIQWADLRPRQITLLEPNPYFRICLNEALNTSFLCLKKRIDREQLCPTEGVCCSRFQQHQKPFDALASPTGEMRQDDCSMSLILMVDLVSIFDNVMQQRLLSLSIRVLDINDHAPTWQLQRTSHPLVRSSSDHSHLNAGIPVLNLPIREHTKVGTKIELPEAMDPDAYPENTTVNYGIESDVDGLFSLEWTGKSRSISNFIDSNPPPYKLWLVLNKELDRDKQKSHQVKIFAVDGGAVKPQTGYLMLNITVEDVNDHPPNFEKNKDLVWVLEHSPIGSVIYRLRASDKDESDLGKLEFGLAASVTSQVASLFVVDKRTGEIRVQGELDYEKITSYKLSVTVTDGLWFDEAVIVVGILNINDHPPAINLHSHLTATSRFHLFDPHHRVSGSQLTIEVKENGPPDQLIATFTVTDGDDAAEARFLRSNNPIRDAFLQANGLSLQEATERLKQPPRCKLNNEMMEIELLNLDSQSHKARFQVRLAKKPLDREVSAKYLVRIECWDQADRFGNHILVQSNLVGYRNSFSRSKSVVFTVVVLDENDSVPQFVGPLVGSIAEGQPVGTLISQITANDADDPYTLNGQAGLRYSIVGEPDVTYVAQSNPSNLTFPVNTQGVSTWLTLDPRTGELRSAVIFDREVVSFFNLTISVTDGGEETNSSLKRNSAFTTVQITVSDVNDCQPVFDTLVYQLNISESATPPLLVGEVHANDCDADETNRHLYYWLQQQPSNSTSAGRWFTVSRTGELYLGSKVTNDGKVHDWRPLDREREELIVLEVLARDHGQPSLTGSAQVIIRLQDVNDNSPVWHFPKPNERVINISLDASVGQRIAELNATDNDEGDFGKVTYSIISGNEEGHFELDEQTGCLYISRPFTATPISAPSSTSTVQEANSTTAISTSTTNLLLENRLRMLSFKTFRLYLRASDQGKPARTTTAVLDVRLSGLSVPLHNSKISTTLSRPNTPSIHTSATYREQKVVRSRSNQQNHLSSGKLQQYQQDHDNLISTESLIIITVMVAAVAALLFIVVLLVTACLRKRMLTEQSRRQCPTAVKPKLKSAEFELQFAGEDGEGNGGGGPGSTIAKKIYGVSSQPPPFIDPTSTYVTVTRNTLKGDDSCHRAAVGAPNDITTTYTVQSFDNLDTIQADVLSPYRFEKVLGSQPAGILMQAPSSSLLTMDPRIAQSGTTEESVDVSESSLAQKEKIFSIENTSRKMSTTTYTLAGKTPVICSSMGTLSGAVSPQTLPRNHPKAAYVALSPAPVAYAAEAVQTPEGVLLGGKCLTFSKPMAAPGSGTGPSASPSSASPFLIKLAKPAGFLLDTEGSRTYTPLNFSVPEYAHHQHQPPAEDSGSTNQESSFV</sequence>
<dbReference type="Pfam" id="PF00028">
    <property type="entry name" value="Cadherin"/>
    <property type="match status" value="5"/>
</dbReference>
<dbReference type="PROSITE" id="PS50268">
    <property type="entry name" value="CADHERIN_2"/>
    <property type="match status" value="6"/>
</dbReference>
<name>A0A068WQE7_ECHGR</name>
<comment type="subcellular location">
    <subcellularLocation>
        <location evidence="1">Membrane</location>
        <topology evidence="1">Single-pass membrane protein</topology>
    </subcellularLocation>
</comment>
<feature type="domain" description="Cadherin" evidence="13">
    <location>
        <begin position="746"/>
        <end position="867"/>
    </location>
</feature>
<keyword evidence="3" id="KW-0677">Repeat</keyword>
<dbReference type="InterPro" id="IPR015919">
    <property type="entry name" value="Cadherin-like_sf"/>
</dbReference>
<feature type="domain" description="Cadherin" evidence="13">
    <location>
        <begin position="452"/>
        <end position="610"/>
    </location>
</feature>
<organism evidence="14">
    <name type="scientific">Echinococcus granulosus</name>
    <name type="common">Hydatid tapeworm</name>
    <dbReference type="NCBI Taxonomy" id="6210"/>
    <lineage>
        <taxon>Eukaryota</taxon>
        <taxon>Metazoa</taxon>
        <taxon>Spiralia</taxon>
        <taxon>Lophotrochozoa</taxon>
        <taxon>Platyhelminthes</taxon>
        <taxon>Cestoda</taxon>
        <taxon>Eucestoda</taxon>
        <taxon>Cyclophyllidea</taxon>
        <taxon>Taeniidae</taxon>
        <taxon>Echinococcus</taxon>
        <taxon>Echinococcus granulosus group</taxon>
    </lineage>
</organism>
<feature type="domain" description="Cadherin" evidence="13">
    <location>
        <begin position="617"/>
        <end position="745"/>
    </location>
</feature>
<evidence type="ECO:0000256" key="10">
    <source>
        <dbReference type="SAM" id="MobiDB-lite"/>
    </source>
</evidence>
<evidence type="ECO:0000313" key="14">
    <source>
        <dbReference type="EMBL" id="CDS19875.1"/>
    </source>
</evidence>
<feature type="compositionally biased region" description="Polar residues" evidence="10">
    <location>
        <begin position="1013"/>
        <end position="1031"/>
    </location>
</feature>
<dbReference type="PROSITE" id="PS00232">
    <property type="entry name" value="CADHERIN_1"/>
    <property type="match status" value="3"/>
</dbReference>
<evidence type="ECO:0000313" key="16">
    <source>
        <dbReference type="WBParaSite" id="EgrG_000205000"/>
    </source>
</evidence>
<dbReference type="OrthoDB" id="10443346at2759"/>
<feature type="chain" id="PRO_5035983784" evidence="12">
    <location>
        <begin position="23"/>
        <end position="1415"/>
    </location>
</feature>
<feature type="signal peptide" evidence="12">
    <location>
        <begin position="1"/>
        <end position="22"/>
    </location>
</feature>
<dbReference type="GO" id="GO:0005886">
    <property type="term" value="C:plasma membrane"/>
    <property type="evidence" value="ECO:0007669"/>
    <property type="project" value="InterPro"/>
</dbReference>
<evidence type="ECO:0000256" key="1">
    <source>
        <dbReference type="ARBA" id="ARBA00004167"/>
    </source>
</evidence>
<dbReference type="GO" id="GO:0005509">
    <property type="term" value="F:calcium ion binding"/>
    <property type="evidence" value="ECO:0007669"/>
    <property type="project" value="UniProtKB-UniRule"/>
</dbReference>
<keyword evidence="12" id="KW-0732">Signal</keyword>
<keyword evidence="7 11" id="KW-0472">Membrane</keyword>
<dbReference type="InterPro" id="IPR020894">
    <property type="entry name" value="Cadherin_CS"/>
</dbReference>
<feature type="region of interest" description="Disordered" evidence="10">
    <location>
        <begin position="1394"/>
        <end position="1415"/>
    </location>
</feature>
<dbReference type="PANTHER" id="PTHR24028:SF146">
    <property type="entry name" value="CADHERIN 96CB, ISOFORM D-RELATED"/>
    <property type="match status" value="1"/>
</dbReference>
<dbReference type="Proteomes" id="UP000492820">
    <property type="component" value="Unassembled WGS sequence"/>
</dbReference>
<feature type="domain" description="Cadherin" evidence="13">
    <location>
        <begin position="211"/>
        <end position="325"/>
    </location>
</feature>
<dbReference type="SMART" id="SM00112">
    <property type="entry name" value="CA"/>
    <property type="match status" value="5"/>
</dbReference>
<accession>A0A068WQE7</accession>
<evidence type="ECO:0000256" key="7">
    <source>
        <dbReference type="ARBA" id="ARBA00023136"/>
    </source>
</evidence>
<feature type="compositionally biased region" description="Polar residues" evidence="10">
    <location>
        <begin position="1405"/>
        <end position="1415"/>
    </location>
</feature>
<dbReference type="SUPFAM" id="SSF49313">
    <property type="entry name" value="Cadherin-like"/>
    <property type="match status" value="5"/>
</dbReference>
<dbReference type="InterPro" id="IPR002126">
    <property type="entry name" value="Cadherin-like_dom"/>
</dbReference>
<keyword evidence="2 11" id="KW-0812">Transmembrane</keyword>
<dbReference type="Gene3D" id="2.60.40.60">
    <property type="entry name" value="Cadherins"/>
    <property type="match status" value="7"/>
</dbReference>
<feature type="region of interest" description="Disordered" evidence="10">
    <location>
        <begin position="1013"/>
        <end position="1035"/>
    </location>
</feature>
<dbReference type="PRINTS" id="PR00205">
    <property type="entry name" value="CADHERIN"/>
</dbReference>
<keyword evidence="4 9" id="KW-0106">Calcium</keyword>
<keyword evidence="8" id="KW-0325">Glycoprotein</keyword>
<gene>
    <name evidence="14" type="ORF">EgrG_000205000</name>
</gene>
<evidence type="ECO:0000256" key="5">
    <source>
        <dbReference type="ARBA" id="ARBA00022889"/>
    </source>
</evidence>
<evidence type="ECO:0000313" key="15">
    <source>
        <dbReference type="Proteomes" id="UP000492820"/>
    </source>
</evidence>
<reference evidence="14 15" key="1">
    <citation type="journal article" date="2013" name="Nature">
        <title>The genomes of four tapeworm species reveal adaptations to parasitism.</title>
        <authorList>
            <person name="Tsai I.J."/>
            <person name="Zarowiecki M."/>
            <person name="Holroyd N."/>
            <person name="Garciarrubio A."/>
            <person name="Sanchez-Flores A."/>
            <person name="Brooks K.L."/>
            <person name="Tracey A."/>
            <person name="Bobes R.J."/>
            <person name="Fragoso G."/>
            <person name="Sciutto E."/>
            <person name="Aslett M."/>
            <person name="Beasley H."/>
            <person name="Bennett H.M."/>
            <person name="Cai J."/>
            <person name="Camicia F."/>
            <person name="Clark R."/>
            <person name="Cucher M."/>
            <person name="De Silva N."/>
            <person name="Day T.A."/>
            <person name="Deplazes P."/>
            <person name="Estrada K."/>
            <person name="Fernandez C."/>
            <person name="Holland P.W."/>
            <person name="Hou J."/>
            <person name="Hu S."/>
            <person name="Huckvale T."/>
            <person name="Hung S.S."/>
            <person name="Kamenetzky L."/>
            <person name="Keane J.A."/>
            <person name="Kiss F."/>
            <person name="Koziol U."/>
            <person name="Lambert O."/>
            <person name="Liu K."/>
            <person name="Luo X."/>
            <person name="Luo Y."/>
            <person name="Macchiaroli N."/>
            <person name="Nichol S."/>
            <person name="Paps J."/>
            <person name="Parkinson J."/>
            <person name="Pouchkina-Stantcheva N."/>
            <person name="Riddiford N."/>
            <person name="Rosenzvit M."/>
            <person name="Salinas G."/>
            <person name="Wasmuth J.D."/>
            <person name="Zamanian M."/>
            <person name="Zheng Y."/>
            <person name="Cai X."/>
            <person name="Soberon X."/>
            <person name="Olson P.D."/>
            <person name="Laclette J.P."/>
            <person name="Brehm K."/>
            <person name="Berriman M."/>
            <person name="Garciarrubio A."/>
            <person name="Bobes R.J."/>
            <person name="Fragoso G."/>
            <person name="Sanchez-Flores A."/>
            <person name="Estrada K."/>
            <person name="Cevallos M.A."/>
            <person name="Morett E."/>
            <person name="Gonzalez V."/>
            <person name="Portillo T."/>
            <person name="Ochoa-Leyva A."/>
            <person name="Jose M.V."/>
            <person name="Sciutto E."/>
            <person name="Landa A."/>
            <person name="Jimenez L."/>
            <person name="Valdes V."/>
            <person name="Carrero J.C."/>
            <person name="Larralde C."/>
            <person name="Morales-Montor J."/>
            <person name="Limon-Lason J."/>
            <person name="Soberon X."/>
            <person name="Laclette J.P."/>
        </authorList>
    </citation>
    <scope>NUCLEOTIDE SEQUENCE [LARGE SCALE GENOMIC DNA]</scope>
</reference>
<evidence type="ECO:0000256" key="6">
    <source>
        <dbReference type="ARBA" id="ARBA00022989"/>
    </source>
</evidence>
<feature type="domain" description="Cadherin" evidence="13">
    <location>
        <begin position="334"/>
        <end position="430"/>
    </location>
</feature>
<evidence type="ECO:0000259" key="13">
    <source>
        <dbReference type="PROSITE" id="PS50268"/>
    </source>
</evidence>
<evidence type="ECO:0000256" key="11">
    <source>
        <dbReference type="SAM" id="Phobius"/>
    </source>
</evidence>
<dbReference type="InterPro" id="IPR050174">
    <property type="entry name" value="Protocadherin/Cadherin-CA"/>
</dbReference>
<dbReference type="WBParaSite" id="EgrG_000205000">
    <property type="protein sequence ID" value="EgrG_000205000"/>
    <property type="gene ID" value="EgrG_000205000"/>
</dbReference>
<dbReference type="GO" id="GO:0007156">
    <property type="term" value="P:homophilic cell adhesion via plasma membrane adhesion molecules"/>
    <property type="evidence" value="ECO:0007669"/>
    <property type="project" value="InterPro"/>
</dbReference>
<evidence type="ECO:0000256" key="4">
    <source>
        <dbReference type="ARBA" id="ARBA00022837"/>
    </source>
</evidence>
<protein>
    <submittedName>
        <fullName evidence="14 16">Protocadherin 1</fullName>
    </submittedName>
</protein>
<dbReference type="FunFam" id="2.60.40.60:FF:000002">
    <property type="entry name" value="Protocadherin alpha 2"/>
    <property type="match status" value="1"/>
</dbReference>
<evidence type="ECO:0000256" key="2">
    <source>
        <dbReference type="ARBA" id="ARBA00022692"/>
    </source>
</evidence>
<dbReference type="CDD" id="cd11304">
    <property type="entry name" value="Cadherin_repeat"/>
    <property type="match status" value="6"/>
</dbReference>
<evidence type="ECO:0000256" key="9">
    <source>
        <dbReference type="PROSITE-ProRule" id="PRU00043"/>
    </source>
</evidence>
<evidence type="ECO:0000256" key="8">
    <source>
        <dbReference type="ARBA" id="ARBA00023180"/>
    </source>
</evidence>
<proteinExistence type="predicted"/>
<feature type="transmembrane region" description="Helical" evidence="11">
    <location>
        <begin position="1068"/>
        <end position="1093"/>
    </location>
</feature>
<dbReference type="EMBL" id="LK028580">
    <property type="protein sequence ID" value="CDS19875.1"/>
    <property type="molecule type" value="Genomic_DNA"/>
</dbReference>
<evidence type="ECO:0000256" key="3">
    <source>
        <dbReference type="ARBA" id="ARBA00022737"/>
    </source>
</evidence>
<keyword evidence="5" id="KW-0130">Cell adhesion</keyword>
<reference evidence="16" key="3">
    <citation type="submission" date="2020-10" db="UniProtKB">
        <authorList>
            <consortium name="WormBaseParasite"/>
        </authorList>
    </citation>
    <scope>IDENTIFICATION</scope>
</reference>
<feature type="domain" description="Cadherin" evidence="13">
    <location>
        <begin position="871"/>
        <end position="1009"/>
    </location>
</feature>
<dbReference type="PANTHER" id="PTHR24028">
    <property type="entry name" value="CADHERIN-87A"/>
    <property type="match status" value="1"/>
</dbReference>